<sequence>MTDADTFRRGADAAHRIVEAVDEPWLYRHAARDDSPPKLSGPRDSVVATTLQRFVPDPEVHVLIEDRTTEREWILSSEFEPVRP</sequence>
<gene>
    <name evidence="1" type="ORF">EGH21_22235</name>
</gene>
<dbReference type="EMBL" id="RKLR01000019">
    <property type="protein sequence ID" value="MBX0325739.1"/>
    <property type="molecule type" value="Genomic_DNA"/>
</dbReference>
<accession>A0AAW4Q0D9</accession>
<keyword evidence="2" id="KW-1185">Reference proteome</keyword>
<reference evidence="1 2" key="1">
    <citation type="submission" date="2021-06" db="EMBL/GenBank/DDBJ databases">
        <title>Halomicroarcula sp. a new haloarchaeum isolated from saline soil.</title>
        <authorList>
            <person name="Duran-Viseras A."/>
            <person name="Sanchez-Porro C."/>
            <person name="Ventosa A."/>
        </authorList>
    </citation>
    <scope>NUCLEOTIDE SEQUENCE [LARGE SCALE GENOMIC DNA]</scope>
    <source>
        <strain evidence="1 2">F13</strain>
    </source>
</reference>
<comment type="caution">
    <text evidence="1">The sequence shown here is derived from an EMBL/GenBank/DDBJ whole genome shotgun (WGS) entry which is preliminary data.</text>
</comment>
<protein>
    <submittedName>
        <fullName evidence="1">Uncharacterized protein</fullName>
    </submittedName>
</protein>
<proteinExistence type="predicted"/>
<evidence type="ECO:0000313" key="1">
    <source>
        <dbReference type="EMBL" id="MBX0325739.1"/>
    </source>
</evidence>
<dbReference type="Proteomes" id="UP001430377">
    <property type="component" value="Unassembled WGS sequence"/>
</dbReference>
<dbReference type="RefSeq" id="WP_220620601.1">
    <property type="nucleotide sequence ID" value="NZ_RKLR01000019.1"/>
</dbReference>
<organism evidence="1 2">
    <name type="scientific">Haloarcula rubra</name>
    <dbReference type="NCBI Taxonomy" id="2487747"/>
    <lineage>
        <taxon>Archaea</taxon>
        <taxon>Methanobacteriati</taxon>
        <taxon>Methanobacteriota</taxon>
        <taxon>Stenosarchaea group</taxon>
        <taxon>Halobacteria</taxon>
        <taxon>Halobacteriales</taxon>
        <taxon>Haloarculaceae</taxon>
        <taxon>Haloarcula</taxon>
    </lineage>
</organism>
<evidence type="ECO:0000313" key="2">
    <source>
        <dbReference type="Proteomes" id="UP001430377"/>
    </source>
</evidence>
<name>A0AAW4Q0D9_9EURY</name>
<dbReference type="AlphaFoldDB" id="A0AAW4Q0D9"/>